<feature type="domain" description="Sporulation membrane protein YtrI C-terminal" evidence="2">
    <location>
        <begin position="87"/>
        <end position="164"/>
    </location>
</feature>
<dbReference type="InterPro" id="IPR058620">
    <property type="entry name" value="YtrI_C"/>
</dbReference>
<reference evidence="3 4" key="1">
    <citation type="submission" date="2019-01" db="EMBL/GenBank/DDBJ databases">
        <title>Genome sequencing of strain FW100M-2.</title>
        <authorList>
            <person name="Heo J."/>
            <person name="Kim S.-J."/>
            <person name="Kim J.-S."/>
            <person name="Hong S.-B."/>
            <person name="Kwon S.-W."/>
        </authorList>
    </citation>
    <scope>NUCLEOTIDE SEQUENCE [LARGE SCALE GENOMIC DNA]</scope>
    <source>
        <strain evidence="3 4">FW100M-2</strain>
    </source>
</reference>
<keyword evidence="4" id="KW-1185">Reference proteome</keyword>
<feature type="transmembrane region" description="Helical" evidence="1">
    <location>
        <begin position="12"/>
        <end position="33"/>
    </location>
</feature>
<sequence>MRIPPFHRLGRLVQSAGIFICGAVIGAVVYNTLFQAKFESVVNLKLELESKLAQYELDLKKYDQLNTKYTVIKSVQPRIEEDAGADGKIMKLDKLTETELIKRVKQDLSVFIGRSIYEVDSDSRFARKLLEKKIYYNIMGKDYTVEAKTLLVAGNVLQVWIQVHPYERPPA</sequence>
<dbReference type="KEGG" id="pprt:ET464_00595"/>
<name>A0A4P6EWZ1_9BACL</name>
<keyword evidence="1" id="KW-1133">Transmembrane helix</keyword>
<keyword evidence="1" id="KW-0472">Membrane</keyword>
<accession>A0A4P6EWZ1</accession>
<evidence type="ECO:0000313" key="4">
    <source>
        <dbReference type="Proteomes" id="UP000293568"/>
    </source>
</evidence>
<proteinExistence type="predicted"/>
<evidence type="ECO:0000256" key="1">
    <source>
        <dbReference type="SAM" id="Phobius"/>
    </source>
</evidence>
<gene>
    <name evidence="3" type="ORF">ET464_00595</name>
</gene>
<dbReference type="OrthoDB" id="2655161at2"/>
<dbReference type="Proteomes" id="UP000293568">
    <property type="component" value="Chromosome"/>
</dbReference>
<dbReference type="EMBL" id="CP035492">
    <property type="protein sequence ID" value="QAY65107.1"/>
    <property type="molecule type" value="Genomic_DNA"/>
</dbReference>
<organism evidence="3 4">
    <name type="scientific">Paenibacillus protaetiae</name>
    <dbReference type="NCBI Taxonomy" id="2509456"/>
    <lineage>
        <taxon>Bacteria</taxon>
        <taxon>Bacillati</taxon>
        <taxon>Bacillota</taxon>
        <taxon>Bacilli</taxon>
        <taxon>Bacillales</taxon>
        <taxon>Paenibacillaceae</taxon>
        <taxon>Paenibacillus</taxon>
    </lineage>
</organism>
<evidence type="ECO:0000259" key="2">
    <source>
        <dbReference type="Pfam" id="PF26347"/>
    </source>
</evidence>
<dbReference type="Pfam" id="PF26347">
    <property type="entry name" value="YtrI_sporulation"/>
    <property type="match status" value="1"/>
</dbReference>
<protein>
    <recommendedName>
        <fullName evidence="2">Sporulation membrane protein YtrI C-terminal domain-containing protein</fullName>
    </recommendedName>
</protein>
<dbReference type="AlphaFoldDB" id="A0A4P6EWZ1"/>
<evidence type="ECO:0000313" key="3">
    <source>
        <dbReference type="EMBL" id="QAY65107.1"/>
    </source>
</evidence>
<dbReference type="RefSeq" id="WP_129437319.1">
    <property type="nucleotide sequence ID" value="NZ_CP035492.1"/>
</dbReference>
<keyword evidence="1" id="KW-0812">Transmembrane</keyword>